<dbReference type="SMART" id="SM00301">
    <property type="entry name" value="DM"/>
    <property type="match status" value="1"/>
</dbReference>
<dbReference type="InterPro" id="IPR036407">
    <property type="entry name" value="DM_DNA-bd_sf"/>
</dbReference>
<name>A0A3B3T7E9_9TELE</name>
<reference evidence="9" key="1">
    <citation type="submission" date="2025-08" db="UniProtKB">
        <authorList>
            <consortium name="Ensembl"/>
        </authorList>
    </citation>
    <scope>IDENTIFICATION</scope>
</reference>
<dbReference type="PANTHER" id="PTHR12322">
    <property type="entry name" value="DOUBLESEX AND MAB-3 RELATED TRANSCRIPTION FACTOR DMRT"/>
    <property type="match status" value="1"/>
</dbReference>
<evidence type="ECO:0000313" key="9">
    <source>
        <dbReference type="Ensembl" id="ENSPKIP00000038216.1"/>
    </source>
</evidence>
<dbReference type="Pfam" id="PF00751">
    <property type="entry name" value="DM"/>
    <property type="match status" value="1"/>
</dbReference>
<protein>
    <recommendedName>
        <fullName evidence="8">DM domain-containing protein</fullName>
    </recommendedName>
</protein>
<feature type="domain" description="DM" evidence="8">
    <location>
        <begin position="22"/>
        <end position="69"/>
    </location>
</feature>
<dbReference type="Gene3D" id="4.10.1040.10">
    <property type="entry name" value="DM DNA-binding domain"/>
    <property type="match status" value="1"/>
</dbReference>
<organism evidence="9 10">
    <name type="scientific">Paramormyrops kingsleyae</name>
    <dbReference type="NCBI Taxonomy" id="1676925"/>
    <lineage>
        <taxon>Eukaryota</taxon>
        <taxon>Metazoa</taxon>
        <taxon>Chordata</taxon>
        <taxon>Craniata</taxon>
        <taxon>Vertebrata</taxon>
        <taxon>Euteleostomi</taxon>
        <taxon>Actinopterygii</taxon>
        <taxon>Neopterygii</taxon>
        <taxon>Teleostei</taxon>
        <taxon>Osteoglossocephala</taxon>
        <taxon>Osteoglossomorpha</taxon>
        <taxon>Osteoglossiformes</taxon>
        <taxon>Mormyridae</taxon>
        <taxon>Paramormyrops</taxon>
    </lineage>
</organism>
<keyword evidence="2 6" id="KW-0479">Metal-binding</keyword>
<feature type="region of interest" description="Disordered" evidence="7">
    <location>
        <begin position="68"/>
        <end position="129"/>
    </location>
</feature>
<dbReference type="PROSITE" id="PS50809">
    <property type="entry name" value="DM_2"/>
    <property type="match status" value="1"/>
</dbReference>
<dbReference type="InterPro" id="IPR026607">
    <property type="entry name" value="DMRT"/>
</dbReference>
<dbReference type="PROSITE" id="PS40000">
    <property type="entry name" value="DM_1"/>
    <property type="match status" value="1"/>
</dbReference>
<comment type="subcellular location">
    <subcellularLocation>
        <location evidence="6">Nucleus</location>
    </subcellularLocation>
</comment>
<feature type="compositionally biased region" description="Low complexity" evidence="7">
    <location>
        <begin position="105"/>
        <end position="124"/>
    </location>
</feature>
<dbReference type="SUPFAM" id="SSF82927">
    <property type="entry name" value="Cysteine-rich DNA binding domain, (DM domain)"/>
    <property type="match status" value="1"/>
</dbReference>
<evidence type="ECO:0000256" key="1">
    <source>
        <dbReference type="ARBA" id="ARBA00006834"/>
    </source>
</evidence>
<evidence type="ECO:0000256" key="2">
    <source>
        <dbReference type="ARBA" id="ARBA00022723"/>
    </source>
</evidence>
<dbReference type="STRING" id="1676925.ENSPKIP00000038216"/>
<comment type="similarity">
    <text evidence="1">Belongs to the DMRT family.</text>
</comment>
<keyword evidence="10" id="KW-1185">Reference proteome</keyword>
<accession>A0A3B3T7E9</accession>
<dbReference type="AlphaFoldDB" id="A0A3B3T7E9"/>
<evidence type="ECO:0000256" key="6">
    <source>
        <dbReference type="PROSITE-ProRule" id="PRU00070"/>
    </source>
</evidence>
<sequence>MPRLAKDAKQQSSGKITRNPKCARCRNHGFIVQLKGHAGKCEFHHCACWKCSLITERTKIMAFQRRIKKSQAEEAEPGEPASAQAEDAPQVPPTASHGNGAGQVAQEARTPTAGAAAQGTGSDAQDPDLYPGDLLTMPIPVKLYPYYGNPYACQTLLLNMAGAGADSVPGLPHFQSAGVPYSPEVITHFITKNT</sequence>
<dbReference type="InterPro" id="IPR001275">
    <property type="entry name" value="DM_DNA-bd"/>
</dbReference>
<reference evidence="9" key="2">
    <citation type="submission" date="2025-09" db="UniProtKB">
        <authorList>
            <consortium name="Ensembl"/>
        </authorList>
    </citation>
    <scope>IDENTIFICATION</scope>
</reference>
<dbReference type="GO" id="GO:0000981">
    <property type="term" value="F:DNA-binding transcription factor activity, RNA polymerase II-specific"/>
    <property type="evidence" value="ECO:0007669"/>
    <property type="project" value="TreeGrafter"/>
</dbReference>
<dbReference type="Proteomes" id="UP000261540">
    <property type="component" value="Unplaced"/>
</dbReference>
<dbReference type="GO" id="GO:0007281">
    <property type="term" value="P:germ cell development"/>
    <property type="evidence" value="ECO:0007669"/>
    <property type="project" value="TreeGrafter"/>
</dbReference>
<keyword evidence="3 6" id="KW-0862">Zinc</keyword>
<evidence type="ECO:0000256" key="7">
    <source>
        <dbReference type="SAM" id="MobiDB-lite"/>
    </source>
</evidence>
<evidence type="ECO:0000313" key="10">
    <source>
        <dbReference type="Proteomes" id="UP000261540"/>
    </source>
</evidence>
<dbReference type="GO" id="GO:0046872">
    <property type="term" value="F:metal ion binding"/>
    <property type="evidence" value="ECO:0007669"/>
    <property type="project" value="UniProtKB-KW"/>
</dbReference>
<feature type="DNA-binding region" description="DM" evidence="6">
    <location>
        <begin position="22"/>
        <end position="69"/>
    </location>
</feature>
<dbReference type="GO" id="GO:0005634">
    <property type="term" value="C:nucleus"/>
    <property type="evidence" value="ECO:0007669"/>
    <property type="project" value="UniProtKB-SubCell"/>
</dbReference>
<dbReference type="FunFam" id="4.10.1040.10:FF:000001">
    <property type="entry name" value="doublesex- and mab-3-related transcription factor 1"/>
    <property type="match status" value="1"/>
</dbReference>
<dbReference type="Ensembl" id="ENSPKIT00000019207.1">
    <property type="protein sequence ID" value="ENSPKIP00000038216.1"/>
    <property type="gene ID" value="ENSPKIG00000016085.1"/>
</dbReference>
<dbReference type="GeneTree" id="ENSGT00940000161912"/>
<evidence type="ECO:0000256" key="4">
    <source>
        <dbReference type="ARBA" id="ARBA00023125"/>
    </source>
</evidence>
<dbReference type="PANTHER" id="PTHR12322:SF76">
    <property type="entry name" value="DOUBLESEX- AND MAB-3-RELATED TRANSCRIPTION FACTOR A2"/>
    <property type="match status" value="1"/>
</dbReference>
<keyword evidence="4 6" id="KW-0238">DNA-binding</keyword>
<evidence type="ECO:0000256" key="3">
    <source>
        <dbReference type="ARBA" id="ARBA00022833"/>
    </source>
</evidence>
<proteinExistence type="inferred from homology"/>
<dbReference type="GO" id="GO:0007548">
    <property type="term" value="P:sex differentiation"/>
    <property type="evidence" value="ECO:0007669"/>
    <property type="project" value="TreeGrafter"/>
</dbReference>
<evidence type="ECO:0000256" key="5">
    <source>
        <dbReference type="ARBA" id="ARBA00023242"/>
    </source>
</evidence>
<keyword evidence="5 6" id="KW-0539">Nucleus</keyword>
<dbReference type="GO" id="GO:0000978">
    <property type="term" value="F:RNA polymerase II cis-regulatory region sequence-specific DNA binding"/>
    <property type="evidence" value="ECO:0007669"/>
    <property type="project" value="TreeGrafter"/>
</dbReference>
<evidence type="ECO:0000259" key="8">
    <source>
        <dbReference type="PROSITE" id="PS50809"/>
    </source>
</evidence>